<protein>
    <submittedName>
        <fullName evidence="2">Uncharacterized protein</fullName>
    </submittedName>
</protein>
<dbReference type="HOGENOM" id="CLU_1750961_0_0_1"/>
<feature type="compositionally biased region" description="Polar residues" evidence="1">
    <location>
        <begin position="9"/>
        <end position="19"/>
    </location>
</feature>
<dbReference type="AlphaFoldDB" id="G2R0Q6"/>
<evidence type="ECO:0000313" key="2">
    <source>
        <dbReference type="EMBL" id="AEO67317.1"/>
    </source>
</evidence>
<gene>
    <name evidence="2" type="ORF">THITE_2129241</name>
</gene>
<feature type="region of interest" description="Disordered" evidence="1">
    <location>
        <begin position="1"/>
        <end position="62"/>
    </location>
</feature>
<dbReference type="GeneID" id="11515019"/>
<keyword evidence="3" id="KW-1185">Reference proteome</keyword>
<reference evidence="2 3" key="1">
    <citation type="journal article" date="2011" name="Nat. Biotechnol.">
        <title>Comparative genomic analysis of the thermophilic biomass-degrading fungi Myceliophthora thermophila and Thielavia terrestris.</title>
        <authorList>
            <person name="Berka R.M."/>
            <person name="Grigoriev I.V."/>
            <person name="Otillar R."/>
            <person name="Salamov A."/>
            <person name="Grimwood J."/>
            <person name="Reid I."/>
            <person name="Ishmael N."/>
            <person name="John T."/>
            <person name="Darmond C."/>
            <person name="Moisan M.-C."/>
            <person name="Henrissat B."/>
            <person name="Coutinho P.M."/>
            <person name="Lombard V."/>
            <person name="Natvig D.O."/>
            <person name="Lindquist E."/>
            <person name="Schmutz J."/>
            <person name="Lucas S."/>
            <person name="Harris P."/>
            <person name="Powlowski J."/>
            <person name="Bellemare A."/>
            <person name="Taylor D."/>
            <person name="Butler G."/>
            <person name="de Vries R.P."/>
            <person name="Allijn I.E."/>
            <person name="van den Brink J."/>
            <person name="Ushinsky S."/>
            <person name="Storms R."/>
            <person name="Powell A.J."/>
            <person name="Paulsen I.T."/>
            <person name="Elbourne L.D.H."/>
            <person name="Baker S.E."/>
            <person name="Magnuson J."/>
            <person name="LaBoissiere S."/>
            <person name="Clutterbuck A.J."/>
            <person name="Martinez D."/>
            <person name="Wogulis M."/>
            <person name="de Leon A.L."/>
            <person name="Rey M.W."/>
            <person name="Tsang A."/>
        </authorList>
    </citation>
    <scope>NUCLEOTIDE SEQUENCE [LARGE SCALE GENOMIC DNA]</scope>
    <source>
        <strain evidence="3">ATCC 38088 / NRRL 8126</strain>
    </source>
</reference>
<dbReference type="EMBL" id="CP003010">
    <property type="protein sequence ID" value="AEO67317.1"/>
    <property type="molecule type" value="Genomic_DNA"/>
</dbReference>
<feature type="compositionally biased region" description="Basic and acidic residues" evidence="1">
    <location>
        <begin position="43"/>
        <end position="55"/>
    </location>
</feature>
<sequence length="149" mass="16930">MPLKKQPKPKSNPTPSQNRKLGHDRHPPVAPLRVGANDNDNGNGRDKTKGKDKGKDKKRSIMWIVARARRGEQEGEEEKEEEGFSQARLDRLWNSMQPLLTKHASEAELEMIFGDADSFVHGNGGRGSWWKRRDIEVGILPRSNAKNIW</sequence>
<proteinExistence type="predicted"/>
<name>G2R0Q6_THETT</name>
<evidence type="ECO:0000256" key="1">
    <source>
        <dbReference type="SAM" id="MobiDB-lite"/>
    </source>
</evidence>
<dbReference type="RefSeq" id="XP_003653653.1">
    <property type="nucleotide sequence ID" value="XM_003653605.1"/>
</dbReference>
<organism evidence="2 3">
    <name type="scientific">Thermothielavioides terrestris (strain ATCC 38088 / NRRL 8126)</name>
    <name type="common">Thielavia terrestris</name>
    <dbReference type="NCBI Taxonomy" id="578455"/>
    <lineage>
        <taxon>Eukaryota</taxon>
        <taxon>Fungi</taxon>
        <taxon>Dikarya</taxon>
        <taxon>Ascomycota</taxon>
        <taxon>Pezizomycotina</taxon>
        <taxon>Sordariomycetes</taxon>
        <taxon>Sordariomycetidae</taxon>
        <taxon>Sordariales</taxon>
        <taxon>Chaetomiaceae</taxon>
        <taxon>Thermothielavioides</taxon>
        <taxon>Thermothielavioides terrestris</taxon>
    </lineage>
</organism>
<evidence type="ECO:0000313" key="3">
    <source>
        <dbReference type="Proteomes" id="UP000008181"/>
    </source>
</evidence>
<accession>G2R0Q6</accession>
<dbReference type="KEGG" id="ttt:THITE_2129241"/>
<dbReference type="Proteomes" id="UP000008181">
    <property type="component" value="Chromosome 2"/>
</dbReference>